<dbReference type="PANTHER" id="PTHR18843">
    <property type="entry name" value="TORSIN-1A-INTERACTING PROTEIN"/>
    <property type="match status" value="1"/>
</dbReference>
<dbReference type="Gene3D" id="3.40.50.12190">
    <property type="match status" value="1"/>
</dbReference>
<feature type="transmembrane region" description="Helical" evidence="11">
    <location>
        <begin position="378"/>
        <end position="401"/>
    </location>
</feature>
<name>A0A6P8PC87_GEOSA</name>
<evidence type="ECO:0000256" key="9">
    <source>
        <dbReference type="ARBA" id="ARBA00037847"/>
    </source>
</evidence>
<dbReference type="Pfam" id="PF05609">
    <property type="entry name" value="LAP1_C"/>
    <property type="match status" value="1"/>
</dbReference>
<keyword evidence="8" id="KW-0539">Nucleus</keyword>
<keyword evidence="13" id="KW-1185">Reference proteome</keyword>
<proteinExistence type="inferred from homology"/>
<evidence type="ECO:0000313" key="14">
    <source>
        <dbReference type="RefSeq" id="XP_033772492.1"/>
    </source>
</evidence>
<evidence type="ECO:0000256" key="5">
    <source>
        <dbReference type="ARBA" id="ARBA00022989"/>
    </source>
</evidence>
<dbReference type="RefSeq" id="XP_033772492.1">
    <property type="nucleotide sequence ID" value="XM_033916601.1"/>
</dbReference>
<keyword evidence="4 11" id="KW-0812">Transmembrane</keyword>
<protein>
    <submittedName>
        <fullName evidence="14 15">Torsin-1A-interacting protein 2-like</fullName>
    </submittedName>
</protein>
<dbReference type="Proteomes" id="UP000515159">
    <property type="component" value="Chromosome 12"/>
</dbReference>
<feature type="compositionally biased region" description="Basic and acidic residues" evidence="10">
    <location>
        <begin position="19"/>
        <end position="29"/>
    </location>
</feature>
<evidence type="ECO:0000256" key="11">
    <source>
        <dbReference type="SAM" id="Phobius"/>
    </source>
</evidence>
<evidence type="ECO:0000259" key="12">
    <source>
        <dbReference type="Pfam" id="PF05609"/>
    </source>
</evidence>
<dbReference type="InterPro" id="IPR008662">
    <property type="entry name" value="TOIP1/2"/>
</dbReference>
<evidence type="ECO:0000256" key="2">
    <source>
        <dbReference type="ARBA" id="ARBA00007860"/>
    </source>
</evidence>
<dbReference type="RefSeq" id="XP_033772494.1">
    <property type="nucleotide sequence ID" value="XM_033916603.1"/>
</dbReference>
<evidence type="ECO:0000256" key="6">
    <source>
        <dbReference type="ARBA" id="ARBA00023136"/>
    </source>
</evidence>
<feature type="compositionally biased region" description="Basic and acidic residues" evidence="10">
    <location>
        <begin position="74"/>
        <end position="106"/>
    </location>
</feature>
<keyword evidence="6 11" id="KW-0472">Membrane</keyword>
<evidence type="ECO:0000256" key="3">
    <source>
        <dbReference type="ARBA" id="ARBA00022553"/>
    </source>
</evidence>
<feature type="region of interest" description="Disordered" evidence="10">
    <location>
        <begin position="228"/>
        <end position="368"/>
    </location>
</feature>
<dbReference type="RefSeq" id="XP_033772493.1">
    <property type="nucleotide sequence ID" value="XM_033916602.1"/>
</dbReference>
<comment type="similarity">
    <text evidence="2">Belongs to the TOR1AIP family.</text>
</comment>
<dbReference type="InterPro" id="IPR038599">
    <property type="entry name" value="LAP1C-like_C_sf"/>
</dbReference>
<evidence type="ECO:0000256" key="8">
    <source>
        <dbReference type="ARBA" id="ARBA00023242"/>
    </source>
</evidence>
<comment type="subcellular location">
    <subcellularLocation>
        <location evidence="9">Endomembrane system</location>
        <topology evidence="9">Single-pass membrane protein</topology>
    </subcellularLocation>
    <subcellularLocation>
        <location evidence="1">Nucleus envelope</location>
    </subcellularLocation>
</comment>
<evidence type="ECO:0000256" key="7">
    <source>
        <dbReference type="ARBA" id="ARBA00023180"/>
    </source>
</evidence>
<sequence length="641" mass="70659">MEVKTMENASMKIQRRKRETIEEQGKENLARAFQTRKSETLPDEEKETTATCSQDKDSECASEQENEIMVRATQNKENDSLSCQEKEAMARQTERESEGIPDMKKESLNTAAEKRETEGLASSQVATICNLIHERVTDGLPTQKTEAMSSPALQTNGCLVQGMGDALKSFQRTEIDDGLVTVPSTDPSIIEMHNVKEKHLSVGETEKSPRMATEDSCRVEKWNLNDTTLPGSEVTLCSKKDSEPIGGANWCSTEESEADTQEPGTDTTQQSTEVPGVDTIQQSTEEPGTEINQQSMEEPGADTTKRSTKEPEASLQEPGAITARHSTEEPGAVTARSSMEKPGAVTARRSTEEPGAVTARCSTEEPGASRKEPAVQKFFIWGSILFAVLFALVAICVSSCWPTQTIDVPKKTAPEIFLTEFDQLVSHFPRQNKHLWQRARKILHRHLNASYHAEPATLIFTAAQEGEETLKCLSSMIAEAYSSVLNAITVTIDGAGKAAMDSDLAKLEMDQALSSGFQGGGKAAVVHRFEELPAGSLLIFYKYCDHENAAFKDIALLLTVLLEDKKLDPNLGIREVEEKVRDFLWAKFTTSNIPSSYNRMDTDKLSGLWSRISHVVLPVQPVEMIENSGCSLKEKRKSKQG</sequence>
<dbReference type="GO" id="GO:0005635">
    <property type="term" value="C:nuclear envelope"/>
    <property type="evidence" value="ECO:0007669"/>
    <property type="project" value="UniProtKB-SubCell"/>
</dbReference>
<evidence type="ECO:0000256" key="4">
    <source>
        <dbReference type="ARBA" id="ARBA00022692"/>
    </source>
</evidence>
<evidence type="ECO:0000256" key="1">
    <source>
        <dbReference type="ARBA" id="ARBA00004259"/>
    </source>
</evidence>
<evidence type="ECO:0000313" key="13">
    <source>
        <dbReference type="Proteomes" id="UP000515159"/>
    </source>
</evidence>
<feature type="domain" description="Torsin-1A-interacting protein 1/2 AAA+ activator" evidence="12">
    <location>
        <begin position="404"/>
        <end position="630"/>
    </location>
</feature>
<evidence type="ECO:0000313" key="15">
    <source>
        <dbReference type="RefSeq" id="XP_033772493.1"/>
    </source>
</evidence>
<keyword evidence="7" id="KW-0325">Glycoprotein</keyword>
<keyword evidence="3" id="KW-0597">Phosphoprotein</keyword>
<evidence type="ECO:0000313" key="16">
    <source>
        <dbReference type="RefSeq" id="XP_033772494.1"/>
    </source>
</evidence>
<dbReference type="KEGG" id="gsh:117346665"/>
<reference evidence="14 15" key="1">
    <citation type="submission" date="2025-04" db="UniProtKB">
        <authorList>
            <consortium name="RefSeq"/>
        </authorList>
    </citation>
    <scope>IDENTIFICATION</scope>
</reference>
<dbReference type="OrthoDB" id="6258998at2759"/>
<feature type="compositionally biased region" description="Basic and acidic residues" evidence="10">
    <location>
        <begin position="303"/>
        <end position="312"/>
    </location>
</feature>
<evidence type="ECO:0000256" key="10">
    <source>
        <dbReference type="SAM" id="MobiDB-lite"/>
    </source>
</evidence>
<dbReference type="AlphaFoldDB" id="A0A6P8PC87"/>
<dbReference type="PANTHER" id="PTHR18843:SF2">
    <property type="entry name" value="TORSIN-1A-INTERACTING PROTEIN 2"/>
    <property type="match status" value="1"/>
</dbReference>
<dbReference type="GeneID" id="117346665"/>
<dbReference type="GO" id="GO:0001671">
    <property type="term" value="F:ATPase activator activity"/>
    <property type="evidence" value="ECO:0007669"/>
    <property type="project" value="InterPro"/>
</dbReference>
<dbReference type="InterPro" id="IPR046753">
    <property type="entry name" value="TOIP1/2_C"/>
</dbReference>
<feature type="region of interest" description="Disordered" evidence="10">
    <location>
        <begin position="1"/>
        <end position="106"/>
    </location>
</feature>
<keyword evidence="5 11" id="KW-1133">Transmembrane helix</keyword>
<organism evidence="13 15">
    <name type="scientific">Geotrypetes seraphini</name>
    <name type="common">Gaboon caecilian</name>
    <name type="synonym">Caecilia seraphini</name>
    <dbReference type="NCBI Taxonomy" id="260995"/>
    <lineage>
        <taxon>Eukaryota</taxon>
        <taxon>Metazoa</taxon>
        <taxon>Chordata</taxon>
        <taxon>Craniata</taxon>
        <taxon>Vertebrata</taxon>
        <taxon>Euteleostomi</taxon>
        <taxon>Amphibia</taxon>
        <taxon>Gymnophiona</taxon>
        <taxon>Geotrypetes</taxon>
    </lineage>
</organism>
<dbReference type="GO" id="GO:0061024">
    <property type="term" value="P:membrane organization"/>
    <property type="evidence" value="ECO:0007669"/>
    <property type="project" value="TreeGrafter"/>
</dbReference>
<feature type="compositionally biased region" description="Polar residues" evidence="10">
    <location>
        <begin position="262"/>
        <end position="296"/>
    </location>
</feature>
<accession>A0A6P8PC87</accession>
<dbReference type="GO" id="GO:0016020">
    <property type="term" value="C:membrane"/>
    <property type="evidence" value="ECO:0007669"/>
    <property type="project" value="TreeGrafter"/>
</dbReference>
<gene>
    <name evidence="14 15 16" type="primary">LOC117346665</name>
</gene>